<dbReference type="InterPro" id="IPR009008">
    <property type="entry name" value="Val/Leu/Ile-tRNA-synth_edit"/>
</dbReference>
<dbReference type="GO" id="GO:0000049">
    <property type="term" value="F:tRNA binding"/>
    <property type="evidence" value="ECO:0007669"/>
    <property type="project" value="InterPro"/>
</dbReference>
<feature type="domain" description="Isoleucine--tRNA ligase cytoplasmic ubiquitin-like" evidence="20">
    <location>
        <begin position="1216"/>
        <end position="1292"/>
    </location>
</feature>
<dbReference type="PRINTS" id="PR00984">
    <property type="entry name" value="TRNASYNTHILE"/>
</dbReference>
<keyword evidence="7 17" id="KW-0436">Ligase</keyword>
<dbReference type="FunFam" id="3.40.50.620:FF:000414">
    <property type="entry name" value="Isoleucine--tRNA ligase, cytoplasmic-like"/>
    <property type="match status" value="1"/>
</dbReference>
<dbReference type="SUPFAM" id="SSF52374">
    <property type="entry name" value="Nucleotidylyl transferase"/>
    <property type="match status" value="1"/>
</dbReference>
<dbReference type="GO" id="GO:0017101">
    <property type="term" value="C:aminoacyl-tRNA synthetase multienzyme complex"/>
    <property type="evidence" value="ECO:0007669"/>
    <property type="project" value="UniProtKB-ARBA"/>
</dbReference>
<dbReference type="GO" id="GO:0004822">
    <property type="term" value="F:isoleucine-tRNA ligase activity"/>
    <property type="evidence" value="ECO:0007669"/>
    <property type="project" value="UniProtKB-EC"/>
</dbReference>
<dbReference type="FunFam" id="1.10.730.10:FF:000004">
    <property type="entry name" value="Isoleucyl-tRNA synthetase, cytoplasmic"/>
    <property type="match status" value="1"/>
</dbReference>
<name>A0A0B7BCJ2_9EUPU</name>
<dbReference type="EC" id="6.1.1.5" evidence="4"/>
<dbReference type="InterPro" id="IPR009080">
    <property type="entry name" value="tRNAsynth_Ia_anticodon-bd"/>
</dbReference>
<evidence type="ECO:0000256" key="12">
    <source>
        <dbReference type="ARBA" id="ARBA00023146"/>
    </source>
</evidence>
<dbReference type="CDD" id="cd00818">
    <property type="entry name" value="IleRS_core"/>
    <property type="match status" value="1"/>
</dbReference>
<dbReference type="FunFam" id="3.40.50.620:FF:000050">
    <property type="entry name" value="Isoleucyl-tRNA synthetase,cytoplasmic"/>
    <property type="match status" value="1"/>
</dbReference>
<dbReference type="EMBL" id="HACG01044169">
    <property type="protein sequence ID" value="CEK91034.1"/>
    <property type="molecule type" value="Transcribed_RNA"/>
</dbReference>
<evidence type="ECO:0000256" key="9">
    <source>
        <dbReference type="ARBA" id="ARBA00022840"/>
    </source>
</evidence>
<proteinExistence type="inferred from homology"/>
<dbReference type="InterPro" id="IPR002300">
    <property type="entry name" value="aa-tRNA-synth_Ia"/>
</dbReference>
<evidence type="ECO:0000256" key="5">
    <source>
        <dbReference type="ARBA" id="ARBA00022490"/>
    </source>
</evidence>
<comment type="catalytic activity">
    <reaction evidence="14">
        <text>tRNA(Ile) + L-isoleucine + ATP = L-isoleucyl-tRNA(Ile) + AMP + diphosphate</text>
        <dbReference type="Rhea" id="RHEA:11060"/>
        <dbReference type="Rhea" id="RHEA-COMP:9666"/>
        <dbReference type="Rhea" id="RHEA-COMP:9695"/>
        <dbReference type="ChEBI" id="CHEBI:30616"/>
        <dbReference type="ChEBI" id="CHEBI:33019"/>
        <dbReference type="ChEBI" id="CHEBI:58045"/>
        <dbReference type="ChEBI" id="CHEBI:78442"/>
        <dbReference type="ChEBI" id="CHEBI:78528"/>
        <dbReference type="ChEBI" id="CHEBI:456215"/>
        <dbReference type="EC" id="6.1.1.5"/>
    </reaction>
</comment>
<comment type="subunit">
    <text evidence="15">Part of a multisubunit complex that groups tRNA ligases for Arg (RARS1), Asp (DARS1), Gln (QARS1), Ile (IARS1), Leu (LARS1), Lys (KARS1), Met (MARS1) the bifunctional ligase for Glu and Pro (EPRS1) and the auxiliary subunits AIMP1/p43, AIMP2/p38 and EEF1E1/p18.</text>
</comment>
<dbReference type="GO" id="GO:0005524">
    <property type="term" value="F:ATP binding"/>
    <property type="evidence" value="ECO:0007669"/>
    <property type="project" value="UniProtKB-KW"/>
</dbReference>
<dbReference type="PROSITE" id="PS00178">
    <property type="entry name" value="AA_TRNA_LIGASE_I"/>
    <property type="match status" value="1"/>
</dbReference>
<evidence type="ECO:0000259" key="18">
    <source>
        <dbReference type="Pfam" id="PF00133"/>
    </source>
</evidence>
<dbReference type="GO" id="GO:0005829">
    <property type="term" value="C:cytosol"/>
    <property type="evidence" value="ECO:0007669"/>
    <property type="project" value="UniProtKB-SubCell"/>
</dbReference>
<evidence type="ECO:0000256" key="2">
    <source>
        <dbReference type="ARBA" id="ARBA00004514"/>
    </source>
</evidence>
<evidence type="ECO:0000256" key="8">
    <source>
        <dbReference type="ARBA" id="ARBA00022741"/>
    </source>
</evidence>
<dbReference type="InterPro" id="IPR023586">
    <property type="entry name" value="Ile-tRNA-ligase_type2"/>
</dbReference>
<dbReference type="Pfam" id="PF00133">
    <property type="entry name" value="tRNA-synt_1"/>
    <property type="match status" value="1"/>
</dbReference>
<dbReference type="CDD" id="cd07961">
    <property type="entry name" value="Anticodon_Ia_Ile_ABEc"/>
    <property type="match status" value="1"/>
</dbReference>
<dbReference type="SUPFAM" id="SSF50677">
    <property type="entry name" value="ValRS/IleRS/LeuRS editing domain"/>
    <property type="match status" value="1"/>
</dbReference>
<dbReference type="InterPro" id="IPR002301">
    <property type="entry name" value="Ile-tRNA-ligase"/>
</dbReference>
<evidence type="ECO:0000256" key="3">
    <source>
        <dbReference type="ARBA" id="ARBA00005594"/>
    </source>
</evidence>
<keyword evidence="11" id="KW-0007">Acetylation</keyword>
<evidence type="ECO:0000256" key="11">
    <source>
        <dbReference type="ARBA" id="ARBA00022990"/>
    </source>
</evidence>
<dbReference type="Pfam" id="PF23567">
    <property type="entry name" value="Ubiquitin_IARS1"/>
    <property type="match status" value="2"/>
</dbReference>
<dbReference type="InterPro" id="IPR057033">
    <property type="entry name" value="Ubiquitin_IARS1"/>
</dbReference>
<dbReference type="InterPro" id="IPR033709">
    <property type="entry name" value="Anticodon_Ile_ABEc"/>
</dbReference>
<dbReference type="GO" id="GO:0002161">
    <property type="term" value="F:aminoacyl-tRNA deacylase activity"/>
    <property type="evidence" value="ECO:0007669"/>
    <property type="project" value="InterPro"/>
</dbReference>
<keyword evidence="10 17" id="KW-0648">Protein biosynthesis</keyword>
<feature type="domain" description="Isoleucine--tRNA ligase cytoplasmic ubiquitin-like" evidence="20">
    <location>
        <begin position="1113"/>
        <end position="1198"/>
    </location>
</feature>
<evidence type="ECO:0000256" key="10">
    <source>
        <dbReference type="ARBA" id="ARBA00022917"/>
    </source>
</evidence>
<dbReference type="InterPro" id="IPR013155">
    <property type="entry name" value="M/V/L/I-tRNA-synth_anticd-bd"/>
</dbReference>
<evidence type="ECO:0000256" key="16">
    <source>
        <dbReference type="ARBA" id="ARBA00069879"/>
    </source>
</evidence>
<feature type="domain" description="Aminoacyl-tRNA synthetase class Ia" evidence="18">
    <location>
        <begin position="19"/>
        <end position="640"/>
    </location>
</feature>
<reference evidence="21" key="1">
    <citation type="submission" date="2014-12" db="EMBL/GenBank/DDBJ databases">
        <title>Insight into the proteome of Arion vulgaris.</title>
        <authorList>
            <person name="Aradska J."/>
            <person name="Bulat T."/>
            <person name="Smidak R."/>
            <person name="Sarate P."/>
            <person name="Gangsoo J."/>
            <person name="Sialana F."/>
            <person name="Bilban M."/>
            <person name="Lubec G."/>
        </authorList>
    </citation>
    <scope>NUCLEOTIDE SEQUENCE</scope>
    <source>
        <tissue evidence="21">Skin</tissue>
    </source>
</reference>
<dbReference type="InterPro" id="IPR014729">
    <property type="entry name" value="Rossmann-like_a/b/a_fold"/>
</dbReference>
<gene>
    <name evidence="21" type="primary">ORF180614</name>
</gene>
<keyword evidence="8 17" id="KW-0547">Nucleotide-binding</keyword>
<comment type="subcellular location">
    <subcellularLocation>
        <location evidence="2">Cytoplasm</location>
        <location evidence="2">Cytosol</location>
    </subcellularLocation>
</comment>
<evidence type="ECO:0000256" key="17">
    <source>
        <dbReference type="RuleBase" id="RU363035"/>
    </source>
</evidence>
<evidence type="ECO:0000256" key="13">
    <source>
        <dbReference type="ARBA" id="ARBA00032665"/>
    </source>
</evidence>
<dbReference type="NCBIfam" id="TIGR00392">
    <property type="entry name" value="ileS"/>
    <property type="match status" value="1"/>
</dbReference>
<evidence type="ECO:0000256" key="6">
    <source>
        <dbReference type="ARBA" id="ARBA00022553"/>
    </source>
</evidence>
<keyword evidence="6" id="KW-0597">Phosphoprotein</keyword>
<feature type="domain" description="Methionyl/Valyl/Leucyl/Isoleucyl-tRNA synthetase anticodon-binding" evidence="19">
    <location>
        <begin position="695"/>
        <end position="849"/>
    </location>
</feature>
<dbReference type="PANTHER" id="PTHR42780">
    <property type="entry name" value="SOLEUCYL-TRNA SYNTHETASE"/>
    <property type="match status" value="1"/>
</dbReference>
<comment type="function">
    <text evidence="1">Catalyzes the specific attachment of an amino acid to its cognate tRNA in a 2 step reaction: the amino acid (AA) is first activated by ATP to form AA-AMP and then transferred to the acceptor end of the tRNA.</text>
</comment>
<evidence type="ECO:0000256" key="1">
    <source>
        <dbReference type="ARBA" id="ARBA00003170"/>
    </source>
</evidence>
<protein>
    <recommendedName>
        <fullName evidence="16">Isoleucine--tRNA ligase, cytoplasmic</fullName>
        <ecNumber evidence="4">6.1.1.5</ecNumber>
    </recommendedName>
    <alternativeName>
        <fullName evidence="13">Isoleucyl-tRNA synthetase</fullName>
    </alternativeName>
</protein>
<accession>A0A0B7BCJ2</accession>
<dbReference type="HAMAP" id="MF_02003">
    <property type="entry name" value="Ile_tRNA_synth_type2"/>
    <property type="match status" value="1"/>
</dbReference>
<evidence type="ECO:0000256" key="4">
    <source>
        <dbReference type="ARBA" id="ARBA00013165"/>
    </source>
</evidence>
<evidence type="ECO:0000259" key="20">
    <source>
        <dbReference type="Pfam" id="PF23567"/>
    </source>
</evidence>
<evidence type="ECO:0000313" key="21">
    <source>
        <dbReference type="EMBL" id="CEK91034.1"/>
    </source>
</evidence>
<dbReference type="FunFam" id="3.90.740.10:FF:000044">
    <property type="entry name" value="Isoleucine--tRNA ligase"/>
    <property type="match status" value="1"/>
</dbReference>
<evidence type="ECO:0000256" key="14">
    <source>
        <dbReference type="ARBA" id="ARBA00048359"/>
    </source>
</evidence>
<keyword evidence="9 17" id="KW-0067">ATP-binding</keyword>
<dbReference type="PANTHER" id="PTHR42780:SF1">
    <property type="entry name" value="ISOLEUCINE--TRNA LIGASE, CYTOPLASMIC"/>
    <property type="match status" value="1"/>
</dbReference>
<dbReference type="Gene3D" id="3.40.50.620">
    <property type="entry name" value="HUPs"/>
    <property type="match status" value="2"/>
</dbReference>
<keyword evidence="12 17" id="KW-0030">Aminoacyl-tRNA synthetase</keyword>
<comment type="similarity">
    <text evidence="3 17">Belongs to the class-I aminoacyl-tRNA synthetase family.</text>
</comment>
<evidence type="ECO:0000256" key="15">
    <source>
        <dbReference type="ARBA" id="ARBA00063494"/>
    </source>
</evidence>
<evidence type="ECO:0000259" key="19">
    <source>
        <dbReference type="Pfam" id="PF08264"/>
    </source>
</evidence>
<dbReference type="Pfam" id="PF19302">
    <property type="entry name" value="DUF5915"/>
    <property type="match status" value="1"/>
</dbReference>
<dbReference type="SUPFAM" id="SSF47323">
    <property type="entry name" value="Anticodon-binding domain of a subclass of class I aminoacyl-tRNA synthetases"/>
    <property type="match status" value="1"/>
</dbReference>
<sequence length="1293" mass="146957">MAQASATDSINFVEEEEKVMKFWKEIDAFQTSLKLSKGRPRYTFYDGPPFATGLPHYGHMLAGTIKDVVTRWAHQSGHYVERRFGWDCHGLPVEYEIDKALGITGPDDVAKMGIKAYNDECRKIVQRYSQEWKDIMGRIARWIDFDKDYRTMYPSFMETVWWVFKQLYNKGLVYKGYKVMPFSTACNTPLSNFECGQNFKEVVDPAVIVSFPLVEDPEVSVIAWTTTPWTLPSNLACCVHPDVIYVKVKDNTTNKVYIMMEQRLSALFKTEEEYSILEKFPGKKLEGKEYIPLFDYFKQYKQLTGAFRVLVDTYVTTDAGTGVVHQAPYFGEDDQRICRAYGIITRDMKMVCPVDPSGRFTEEVTDFKGMYVKDADKEIIKYLKAKGRCVHHGTIKHSYPFCWRSETPLIYKAVPSWFIRVEHAVENLLNSTKQTYWVPDFVKERRFGNWLKEARDWAISRNRYWGTPIPLWVSDDGEEVVCVGSIAELEELSGVKVDDLHREFVDPITIPSKTGRGMLHRITEVFDCWFESGSMPFGKAHYPFENRKEFEESFPADFVAEGIDQTRGWFYTLIVVSTLLYGKAPFKNLICNGLVLAADGQKMSKRKKNYPDPMSLVNKYGADSIRLYLINSPAVRAENLRFKEEGVRDILKDVFLPWYNAFRFLAQYVHIWQQETGEKFLVNERSRETSDNYMDKWILSFTQSLVKFVEKEMAAYTMYTVTPRLVKFIDQLTNWYVRMNRKRLKGDAGKAESKQALETLCTVIYVITRIMAPFTPFLTETIFQGLKGMLDLSNEPDTRSVHFMMLPKPREFMINKKIENAVAHMQSVIELGRVIRDRKTLPTKYPLKEVVAIVKDQDSANDLASLQKYILEELNIRTLTITMDKSSYGVTLKAEPEHKQLGKKLTSALGVVTAAIKKLTDEDIQKYQVEGRLDVAGYTMEEGDLRILYHCDKAGDTPQNYEAHSDGKTLVLLDVEPDETMLNEGTAREVINRVQKLRKKAKLVPTDNIEVYYKADAKLAKIIVDFNDFITSTVKQPLKAYPVPKQADVVIMEQLPIKSDALELTLTWAEGAKPKQVATAASRTASQPSSVSGAGDTILTSVAPAPEVQGTKPYSKFVNLTLCGLKAGQGRSGVTATLFLDNPVGKNGLGFEDLIHNIQSVFGLRGVNIRVFQDADLKLELVTDTNIDSLSNKTIFVTPQILNGAVPCSTITVNRPVCHYVNIEGNGQKGTLLLENPRGEFLSFTEVLVQASTVLNIQVKNLHLGQKKDNSGPVTSKDSKDLTKLHGKTVYVL</sequence>
<dbReference type="GO" id="GO:0006428">
    <property type="term" value="P:isoleucyl-tRNA aminoacylation"/>
    <property type="evidence" value="ECO:0007669"/>
    <property type="project" value="InterPro"/>
</dbReference>
<keyword evidence="5" id="KW-0963">Cytoplasm</keyword>
<evidence type="ECO:0000256" key="7">
    <source>
        <dbReference type="ARBA" id="ARBA00022598"/>
    </source>
</evidence>
<organism evidence="21">
    <name type="scientific">Arion vulgaris</name>
    <dbReference type="NCBI Taxonomy" id="1028688"/>
    <lineage>
        <taxon>Eukaryota</taxon>
        <taxon>Metazoa</taxon>
        <taxon>Spiralia</taxon>
        <taxon>Lophotrochozoa</taxon>
        <taxon>Mollusca</taxon>
        <taxon>Gastropoda</taxon>
        <taxon>Heterobranchia</taxon>
        <taxon>Euthyneura</taxon>
        <taxon>Panpulmonata</taxon>
        <taxon>Eupulmonata</taxon>
        <taxon>Stylommatophora</taxon>
        <taxon>Helicina</taxon>
        <taxon>Arionoidea</taxon>
        <taxon>Arionidae</taxon>
        <taxon>Arion</taxon>
    </lineage>
</organism>
<dbReference type="InterPro" id="IPR001412">
    <property type="entry name" value="aa-tRNA-synth_I_CS"/>
</dbReference>
<dbReference type="Gene3D" id="1.10.730.10">
    <property type="entry name" value="Isoleucyl-tRNA Synthetase, Domain 1"/>
    <property type="match status" value="1"/>
</dbReference>
<dbReference type="Pfam" id="PF08264">
    <property type="entry name" value="Anticodon_1"/>
    <property type="match status" value="1"/>
</dbReference>